<dbReference type="AlphaFoldDB" id="A0A4Y2V7J2"/>
<organism evidence="2 3">
    <name type="scientific">Araneus ventricosus</name>
    <name type="common">Orbweaver spider</name>
    <name type="synonym">Epeira ventricosa</name>
    <dbReference type="NCBI Taxonomy" id="182803"/>
    <lineage>
        <taxon>Eukaryota</taxon>
        <taxon>Metazoa</taxon>
        <taxon>Ecdysozoa</taxon>
        <taxon>Arthropoda</taxon>
        <taxon>Chelicerata</taxon>
        <taxon>Arachnida</taxon>
        <taxon>Araneae</taxon>
        <taxon>Araneomorphae</taxon>
        <taxon>Entelegynae</taxon>
        <taxon>Araneoidea</taxon>
        <taxon>Araneidae</taxon>
        <taxon>Araneus</taxon>
    </lineage>
</organism>
<dbReference type="OrthoDB" id="8037366at2759"/>
<evidence type="ECO:0008006" key="4">
    <source>
        <dbReference type="Google" id="ProtNLM"/>
    </source>
</evidence>
<reference evidence="2 3" key="1">
    <citation type="journal article" date="2019" name="Sci. Rep.">
        <title>Orb-weaving spider Araneus ventricosus genome elucidates the spidroin gene catalogue.</title>
        <authorList>
            <person name="Kono N."/>
            <person name="Nakamura H."/>
            <person name="Ohtoshi R."/>
            <person name="Moran D.A.P."/>
            <person name="Shinohara A."/>
            <person name="Yoshida Y."/>
            <person name="Fujiwara M."/>
            <person name="Mori M."/>
            <person name="Tomita M."/>
            <person name="Arakawa K."/>
        </authorList>
    </citation>
    <scope>NUCLEOTIDE SEQUENCE [LARGE SCALE GENOMIC DNA]</scope>
</reference>
<dbReference type="SUPFAM" id="SSF53098">
    <property type="entry name" value="Ribonuclease H-like"/>
    <property type="match status" value="1"/>
</dbReference>
<gene>
    <name evidence="2" type="ORF">AVEN_91745_1</name>
</gene>
<accession>A0A4Y2V7J2</accession>
<protein>
    <recommendedName>
        <fullName evidence="4">Integrase catalytic domain-containing protein</fullName>
    </recommendedName>
</protein>
<sequence>MAGPLFLCEGCKVWIVLFTCAVYPTIHLELVASLSAETFMQALRRIWARRGRGSTLYTDNSTNFTGAANTLKTLDWDFIQRECAVMKIKWLFSPPSAPWYGGFGERMIRCVKELLRKCLGRACTYIHNPRRPTHPKSLESARVDGEESVQSRKKKVTTNRPTYLEGMNCKATCK</sequence>
<evidence type="ECO:0000313" key="2">
    <source>
        <dbReference type="EMBL" id="GBO21265.1"/>
    </source>
</evidence>
<dbReference type="PANTHER" id="PTHR47331">
    <property type="entry name" value="PHD-TYPE DOMAIN-CONTAINING PROTEIN"/>
    <property type="match status" value="1"/>
</dbReference>
<evidence type="ECO:0000256" key="1">
    <source>
        <dbReference type="SAM" id="MobiDB-lite"/>
    </source>
</evidence>
<evidence type="ECO:0000313" key="3">
    <source>
        <dbReference type="Proteomes" id="UP000499080"/>
    </source>
</evidence>
<name>A0A4Y2V7J2_ARAVE</name>
<dbReference type="EMBL" id="BGPR01044482">
    <property type="protein sequence ID" value="GBO21265.1"/>
    <property type="molecule type" value="Genomic_DNA"/>
</dbReference>
<proteinExistence type="predicted"/>
<dbReference type="Gene3D" id="3.30.420.10">
    <property type="entry name" value="Ribonuclease H-like superfamily/Ribonuclease H"/>
    <property type="match status" value="1"/>
</dbReference>
<dbReference type="Proteomes" id="UP000499080">
    <property type="component" value="Unassembled WGS sequence"/>
</dbReference>
<dbReference type="InterPro" id="IPR036397">
    <property type="entry name" value="RNaseH_sf"/>
</dbReference>
<dbReference type="GO" id="GO:0003676">
    <property type="term" value="F:nucleic acid binding"/>
    <property type="evidence" value="ECO:0007669"/>
    <property type="project" value="InterPro"/>
</dbReference>
<feature type="region of interest" description="Disordered" evidence="1">
    <location>
        <begin position="133"/>
        <end position="156"/>
    </location>
</feature>
<dbReference type="InterPro" id="IPR012337">
    <property type="entry name" value="RNaseH-like_sf"/>
</dbReference>
<keyword evidence="3" id="KW-1185">Reference proteome</keyword>
<feature type="compositionally biased region" description="Basic and acidic residues" evidence="1">
    <location>
        <begin position="136"/>
        <end position="145"/>
    </location>
</feature>
<dbReference type="PANTHER" id="PTHR47331:SF1">
    <property type="entry name" value="GAG-LIKE PROTEIN"/>
    <property type="match status" value="1"/>
</dbReference>
<comment type="caution">
    <text evidence="2">The sequence shown here is derived from an EMBL/GenBank/DDBJ whole genome shotgun (WGS) entry which is preliminary data.</text>
</comment>